<dbReference type="GO" id="GO:0016491">
    <property type="term" value="F:oxidoreductase activity"/>
    <property type="evidence" value="ECO:0007669"/>
    <property type="project" value="UniProtKB-KW"/>
</dbReference>
<comment type="caution">
    <text evidence="3">The sequence shown here is derived from an EMBL/GenBank/DDBJ whole genome shotgun (WGS) entry which is preliminary data.</text>
</comment>
<keyword evidence="2" id="KW-0560">Oxidoreductase</keyword>
<dbReference type="Gene3D" id="3.40.50.720">
    <property type="entry name" value="NAD(P)-binding Rossmann-like Domain"/>
    <property type="match status" value="1"/>
</dbReference>
<evidence type="ECO:0000313" key="3">
    <source>
        <dbReference type="EMBL" id="HIU34527.1"/>
    </source>
</evidence>
<name>A0A9D1LDB5_9FIRM</name>
<evidence type="ECO:0000256" key="1">
    <source>
        <dbReference type="ARBA" id="ARBA00006484"/>
    </source>
</evidence>
<dbReference type="PANTHER" id="PTHR24321:SF8">
    <property type="entry name" value="ESTRADIOL 17-BETA-DEHYDROGENASE 8-RELATED"/>
    <property type="match status" value="1"/>
</dbReference>
<dbReference type="FunFam" id="3.40.50.720:FF:000084">
    <property type="entry name" value="Short-chain dehydrogenase reductase"/>
    <property type="match status" value="1"/>
</dbReference>
<protein>
    <submittedName>
        <fullName evidence="3">SDR family oxidoreductase</fullName>
    </submittedName>
</protein>
<reference evidence="3" key="2">
    <citation type="journal article" date="2021" name="PeerJ">
        <title>Extensive microbial diversity within the chicken gut microbiome revealed by metagenomics and culture.</title>
        <authorList>
            <person name="Gilroy R."/>
            <person name="Ravi A."/>
            <person name="Getino M."/>
            <person name="Pursley I."/>
            <person name="Horton D.L."/>
            <person name="Alikhan N.F."/>
            <person name="Baker D."/>
            <person name="Gharbi K."/>
            <person name="Hall N."/>
            <person name="Watson M."/>
            <person name="Adriaenssens E.M."/>
            <person name="Foster-Nyarko E."/>
            <person name="Jarju S."/>
            <person name="Secka A."/>
            <person name="Antonio M."/>
            <person name="Oren A."/>
            <person name="Chaudhuri R.R."/>
            <person name="La Ragione R."/>
            <person name="Hildebrand F."/>
            <person name="Pallen M.J."/>
        </authorList>
    </citation>
    <scope>NUCLEOTIDE SEQUENCE</scope>
    <source>
        <strain evidence="3">ChiHcec3-11533</strain>
    </source>
</reference>
<dbReference type="EMBL" id="DVMU01000184">
    <property type="protein sequence ID" value="HIU34527.1"/>
    <property type="molecule type" value="Genomic_DNA"/>
</dbReference>
<dbReference type="SUPFAM" id="SSF51735">
    <property type="entry name" value="NAD(P)-binding Rossmann-fold domains"/>
    <property type="match status" value="1"/>
</dbReference>
<dbReference type="InterPro" id="IPR020904">
    <property type="entry name" value="Sc_DH/Rdtase_CS"/>
</dbReference>
<evidence type="ECO:0000313" key="4">
    <source>
        <dbReference type="Proteomes" id="UP000824072"/>
    </source>
</evidence>
<dbReference type="PROSITE" id="PS00061">
    <property type="entry name" value="ADH_SHORT"/>
    <property type="match status" value="1"/>
</dbReference>
<dbReference type="PANTHER" id="PTHR24321">
    <property type="entry name" value="DEHYDROGENASES, SHORT CHAIN"/>
    <property type="match status" value="1"/>
</dbReference>
<proteinExistence type="inferred from homology"/>
<dbReference type="Proteomes" id="UP000824072">
    <property type="component" value="Unassembled WGS sequence"/>
</dbReference>
<dbReference type="Pfam" id="PF13561">
    <property type="entry name" value="adh_short_C2"/>
    <property type="match status" value="1"/>
</dbReference>
<gene>
    <name evidence="3" type="ORF">IAB02_08190</name>
</gene>
<reference evidence="3" key="1">
    <citation type="submission" date="2020-10" db="EMBL/GenBank/DDBJ databases">
        <authorList>
            <person name="Gilroy R."/>
        </authorList>
    </citation>
    <scope>NUCLEOTIDE SEQUENCE</scope>
    <source>
        <strain evidence="3">ChiHcec3-11533</strain>
    </source>
</reference>
<dbReference type="GO" id="GO:0008206">
    <property type="term" value="P:bile acid metabolic process"/>
    <property type="evidence" value="ECO:0007669"/>
    <property type="project" value="UniProtKB-ARBA"/>
</dbReference>
<dbReference type="InterPro" id="IPR036291">
    <property type="entry name" value="NAD(P)-bd_dom_sf"/>
</dbReference>
<organism evidence="3 4">
    <name type="scientific">Candidatus Pullichristensenella excrementigallinarum</name>
    <dbReference type="NCBI Taxonomy" id="2840907"/>
    <lineage>
        <taxon>Bacteria</taxon>
        <taxon>Bacillati</taxon>
        <taxon>Bacillota</taxon>
        <taxon>Clostridia</taxon>
        <taxon>Candidatus Pullichristensenella</taxon>
    </lineage>
</organism>
<dbReference type="AlphaFoldDB" id="A0A9D1LDB5"/>
<dbReference type="InterPro" id="IPR002347">
    <property type="entry name" value="SDR_fam"/>
</dbReference>
<accession>A0A9D1LDB5</accession>
<sequence length="250" mass="26945">MQQNEFAGKICVLTGGARGIGRAVAQELLSRGARVAQMDLEEIDYACDFAARGDIADPAALADFADQVIARFSGVDFLINNACLSRAGLVSDCSWEEFLYVLKVGACAPYELTRRFRDHFRPGAAVVNLSSSRARMSQPDTESYTAAKGAISALTHAMAMSLAGRVRVNAVLPGWIETGDGLQNTPADHRQQPVGRIGTPRDIVEAILFLLSERAGFITGQELVADGGMTRQMIYHGEFGWAFDPSDGAR</sequence>
<dbReference type="PRINTS" id="PR00081">
    <property type="entry name" value="GDHRDH"/>
</dbReference>
<evidence type="ECO:0000256" key="2">
    <source>
        <dbReference type="ARBA" id="ARBA00023002"/>
    </source>
</evidence>
<comment type="similarity">
    <text evidence="1">Belongs to the short-chain dehydrogenases/reductases (SDR) family.</text>
</comment>
<dbReference type="PRINTS" id="PR00080">
    <property type="entry name" value="SDRFAMILY"/>
</dbReference>